<feature type="domain" description="GP-PDE" evidence="1">
    <location>
        <begin position="76"/>
        <end position="321"/>
    </location>
</feature>
<evidence type="ECO:0000313" key="2">
    <source>
        <dbReference type="EMBL" id="KAL1639914.1"/>
    </source>
</evidence>
<evidence type="ECO:0000259" key="1">
    <source>
        <dbReference type="PROSITE" id="PS51704"/>
    </source>
</evidence>
<name>A0ABR3TK34_9PEZI</name>
<comment type="caution">
    <text evidence="2">The sequence shown here is derived from an EMBL/GenBank/DDBJ whole genome shotgun (WGS) entry which is preliminary data.</text>
</comment>
<dbReference type="InterPro" id="IPR030395">
    <property type="entry name" value="GP_PDE_dom"/>
</dbReference>
<dbReference type="Pfam" id="PF03009">
    <property type="entry name" value="GDPD"/>
    <property type="match status" value="1"/>
</dbReference>
<dbReference type="PANTHER" id="PTHR43805">
    <property type="entry name" value="GLYCEROPHOSPHORYL DIESTER PHOSPHODIESTERASE"/>
    <property type="match status" value="1"/>
</dbReference>
<organism evidence="2 3">
    <name type="scientific">Diplodia intermedia</name>
    <dbReference type="NCBI Taxonomy" id="856260"/>
    <lineage>
        <taxon>Eukaryota</taxon>
        <taxon>Fungi</taxon>
        <taxon>Dikarya</taxon>
        <taxon>Ascomycota</taxon>
        <taxon>Pezizomycotina</taxon>
        <taxon>Dothideomycetes</taxon>
        <taxon>Dothideomycetes incertae sedis</taxon>
        <taxon>Botryosphaeriales</taxon>
        <taxon>Botryosphaeriaceae</taxon>
        <taxon>Diplodia</taxon>
    </lineage>
</organism>
<keyword evidence="3" id="KW-1185">Reference proteome</keyword>
<gene>
    <name evidence="2" type="ORF">SLS58_007502</name>
</gene>
<proteinExistence type="predicted"/>
<dbReference type="EMBL" id="JAKEKT020000057">
    <property type="protein sequence ID" value="KAL1639914.1"/>
    <property type="molecule type" value="Genomic_DNA"/>
</dbReference>
<dbReference type="InterPro" id="IPR017946">
    <property type="entry name" value="PLC-like_Pdiesterase_TIM-brl"/>
</dbReference>
<dbReference type="Proteomes" id="UP001521184">
    <property type="component" value="Unassembled WGS sequence"/>
</dbReference>
<dbReference type="Gene3D" id="3.20.20.190">
    <property type="entry name" value="Phosphatidylinositol (PI) phosphodiesterase"/>
    <property type="match status" value="1"/>
</dbReference>
<reference evidence="2 3" key="1">
    <citation type="journal article" date="2023" name="Plant Dis.">
        <title>First Report of Diplodia intermedia Causing Canker and Dieback Diseases on Apple Trees in Canada.</title>
        <authorList>
            <person name="Ellouze W."/>
            <person name="Ilyukhin E."/>
            <person name="Sulman M."/>
            <person name="Ali S."/>
        </authorList>
    </citation>
    <scope>NUCLEOTIDE SEQUENCE [LARGE SCALE GENOMIC DNA]</scope>
    <source>
        <strain evidence="2 3">M45-28</strain>
    </source>
</reference>
<sequence>MAPARRDGETPPPRQSLLRVRTQLCENLTLPGWDRMLMEEQRPLLQPLVKAHPGFPGSADFATALRKENDARKQLPQAIAHRGYKAKFPENTMGAFVGAVEVGAHAIETDVHLTKDGVVVLNHDPTLERCFGKKEKVIDCDWEYLSTLRTLAEPHERLPRLSDLLEYMAKPGNEHVWVLLDIKRDNDLDDVMRLISETIASVPPAPSRPWNQRVVLGIWAAKYLPFVSTYLPDFPLTFISFSLPCAWYFLAHVPRISFNLYAPILAGPLGAAFRRKAQRNADDPRPVFAWTVNKERMMRWSIEKGLDGVVTDDPKKYLDECERWRGKRGGNVGKKVAGSVARKTKRMDEVDGWTWRGWGVAEALDLLRVQLFILLLTPVLLWWLRPWGALREVGRMQRGV</sequence>
<dbReference type="CDD" id="cd08570">
    <property type="entry name" value="GDPD_YPL206cp_fungi"/>
    <property type="match status" value="1"/>
</dbReference>
<dbReference type="PANTHER" id="PTHR43805:SF1">
    <property type="entry name" value="GP-PDE DOMAIN-CONTAINING PROTEIN"/>
    <property type="match status" value="1"/>
</dbReference>
<accession>A0ABR3TK34</accession>
<evidence type="ECO:0000313" key="3">
    <source>
        <dbReference type="Proteomes" id="UP001521184"/>
    </source>
</evidence>
<dbReference type="PROSITE" id="PS51704">
    <property type="entry name" value="GP_PDE"/>
    <property type="match status" value="1"/>
</dbReference>
<dbReference type="SUPFAM" id="SSF51695">
    <property type="entry name" value="PLC-like phosphodiesterases"/>
    <property type="match status" value="1"/>
</dbReference>
<protein>
    <recommendedName>
        <fullName evidence="1">GP-PDE domain-containing protein</fullName>
    </recommendedName>
</protein>